<feature type="domain" description="Aspartate/glutamate/uridylate kinase" evidence="1">
    <location>
        <begin position="2"/>
        <end position="190"/>
    </location>
</feature>
<dbReference type="HOGENOM" id="CLU_089197_0_0_2"/>
<dbReference type="Pfam" id="PF00696">
    <property type="entry name" value="AA_kinase"/>
    <property type="match status" value="1"/>
</dbReference>
<evidence type="ECO:0000259" key="1">
    <source>
        <dbReference type="Pfam" id="PF00696"/>
    </source>
</evidence>
<name>E3GYJ9_METFV</name>
<evidence type="ECO:0000313" key="3">
    <source>
        <dbReference type="Proteomes" id="UP000002315"/>
    </source>
</evidence>
<dbReference type="Gene3D" id="3.40.1160.10">
    <property type="entry name" value="Acetylglutamate kinase-like"/>
    <property type="match status" value="1"/>
</dbReference>
<keyword evidence="2" id="KW-0808">Transferase</keyword>
<dbReference type="SUPFAM" id="SSF53633">
    <property type="entry name" value="Carbamate kinase-like"/>
    <property type="match status" value="1"/>
</dbReference>
<reference evidence="2 3" key="1">
    <citation type="journal article" date="2010" name="Stand. Genomic Sci.">
        <title>Complete genome sequence of Methanothermus fervidus type strain (V24S).</title>
        <authorList>
            <person name="Anderson I."/>
            <person name="Djao O.D."/>
            <person name="Misra M."/>
            <person name="Chertkov O."/>
            <person name="Nolan M."/>
            <person name="Lucas S."/>
            <person name="Lapidus A."/>
            <person name="Del Rio T.G."/>
            <person name="Tice H."/>
            <person name="Cheng J.F."/>
            <person name="Tapia R."/>
            <person name="Han C."/>
            <person name="Goodwin L."/>
            <person name="Pitluck S."/>
            <person name="Liolios K."/>
            <person name="Ivanova N."/>
            <person name="Mavromatis K."/>
            <person name="Mikhailova N."/>
            <person name="Pati A."/>
            <person name="Brambilla E."/>
            <person name="Chen A."/>
            <person name="Palaniappan K."/>
            <person name="Land M."/>
            <person name="Hauser L."/>
            <person name="Chang Y.J."/>
            <person name="Jeffries C.D."/>
            <person name="Sikorski J."/>
            <person name="Spring S."/>
            <person name="Rohde M."/>
            <person name="Eichinger K."/>
            <person name="Huber H."/>
            <person name="Wirth R."/>
            <person name="Goker M."/>
            <person name="Detter J.C."/>
            <person name="Woyke T."/>
            <person name="Bristow J."/>
            <person name="Eisen J.A."/>
            <person name="Markowitz V."/>
            <person name="Hugenholtz P."/>
            <person name="Klenk H.P."/>
            <person name="Kyrpides N.C."/>
        </authorList>
    </citation>
    <scope>NUCLEOTIDE SEQUENCE [LARGE SCALE GENOMIC DNA]</scope>
    <source>
        <strain evidence="3">ATCC 43054 / DSM 2088 / JCM 10308 / V24 S</strain>
    </source>
</reference>
<dbReference type="OrthoDB" id="50461at2157"/>
<dbReference type="InterPro" id="IPR001048">
    <property type="entry name" value="Asp/Glu/Uridylate_kinase"/>
</dbReference>
<dbReference type="KEGG" id="mfv:Mfer_0582"/>
<evidence type="ECO:0000313" key="2">
    <source>
        <dbReference type="EMBL" id="ADP77381.1"/>
    </source>
</evidence>
<dbReference type="Proteomes" id="UP000002315">
    <property type="component" value="Chromosome"/>
</dbReference>
<dbReference type="InterPro" id="IPR011375">
    <property type="entry name" value="MfnE"/>
</dbReference>
<gene>
    <name evidence="2" type="ordered locus">Mfer_0582</name>
</gene>
<proteinExistence type="predicted"/>
<keyword evidence="2" id="KW-0418">Kinase</keyword>
<dbReference type="STRING" id="523846.Mfer_0582"/>
<sequence length="214" mass="23886">MWLVKIGGSLFPKYALKLLESLVGKDVMVICGGGELSDKIREYDSKLKFSKTTAHDAAILCMDIIGMLLADLVDKAEAVDNLRDARKLLKNKRIPIILPSKILHYLDPLEHSWSVTSDSISLFFSHLLNSKLLIATNVDGIYTKDPSLYKDAKFIKEINAKKLLSFGETSVDKSFAKLLLKYKTTCYVANGKYPDRIVSILEGKGKKCTIIRGD</sequence>
<protein>
    <submittedName>
        <fullName evidence="2">Aspartate/glutamate/uridylate kinase</fullName>
    </submittedName>
</protein>
<keyword evidence="3" id="KW-1185">Reference proteome</keyword>
<dbReference type="GO" id="GO:0016301">
    <property type="term" value="F:kinase activity"/>
    <property type="evidence" value="ECO:0007669"/>
    <property type="project" value="UniProtKB-KW"/>
</dbReference>
<organism evidence="2 3">
    <name type="scientific">Methanothermus fervidus (strain ATCC 43054 / DSM 2088 / JCM 10308 / V24 S)</name>
    <dbReference type="NCBI Taxonomy" id="523846"/>
    <lineage>
        <taxon>Archaea</taxon>
        <taxon>Methanobacteriati</taxon>
        <taxon>Methanobacteriota</taxon>
        <taxon>Methanomada group</taxon>
        <taxon>Methanobacteria</taxon>
        <taxon>Methanobacteriales</taxon>
        <taxon>Methanothermaceae</taxon>
        <taxon>Methanothermus</taxon>
    </lineage>
</organism>
<dbReference type="AlphaFoldDB" id="E3GYJ9"/>
<accession>E3GYJ9</accession>
<dbReference type="EMBL" id="CP002278">
    <property type="protein sequence ID" value="ADP77381.1"/>
    <property type="molecule type" value="Genomic_DNA"/>
</dbReference>
<dbReference type="PIRSF" id="PIRSF004857">
    <property type="entry name" value="Kin_aa_kin"/>
    <property type="match status" value="1"/>
</dbReference>
<dbReference type="InterPro" id="IPR036393">
    <property type="entry name" value="AceGlu_kinase-like_sf"/>
</dbReference>